<protein>
    <recommendedName>
        <fullName evidence="2">SCP domain-containing protein</fullName>
    </recommendedName>
</protein>
<dbReference type="Gene3D" id="3.40.33.10">
    <property type="entry name" value="CAP"/>
    <property type="match status" value="1"/>
</dbReference>
<dbReference type="EMBL" id="BAABUK010000019">
    <property type="protein sequence ID" value="GAA5814061.1"/>
    <property type="molecule type" value="Genomic_DNA"/>
</dbReference>
<accession>A0ABP9Z4L9</accession>
<keyword evidence="4" id="KW-1185">Reference proteome</keyword>
<dbReference type="Proteomes" id="UP001473302">
    <property type="component" value="Unassembled WGS sequence"/>
</dbReference>
<keyword evidence="1" id="KW-0732">Signal</keyword>
<dbReference type="InterPro" id="IPR035940">
    <property type="entry name" value="CAP_sf"/>
</dbReference>
<feature type="domain" description="SCP" evidence="2">
    <location>
        <begin position="28"/>
        <end position="154"/>
    </location>
</feature>
<dbReference type="PROSITE" id="PS01009">
    <property type="entry name" value="CRISP_1"/>
    <property type="match status" value="1"/>
</dbReference>
<reference evidence="3 4" key="1">
    <citation type="submission" date="2024-04" db="EMBL/GenBank/DDBJ databases">
        <title>genome sequences of Mucor flavus KT1a and Helicostylum pulchrum KT1b strains isolated from the surface of a dry-aged beef.</title>
        <authorList>
            <person name="Toyotome T."/>
            <person name="Hosono M."/>
            <person name="Torimaru M."/>
            <person name="Fukuda K."/>
            <person name="Mikami N."/>
        </authorList>
    </citation>
    <scope>NUCLEOTIDE SEQUENCE [LARGE SCALE GENOMIC DNA]</scope>
    <source>
        <strain evidence="3 4">KT1a</strain>
    </source>
</reference>
<name>A0ABP9Z4L9_9FUNG</name>
<feature type="signal peptide" evidence="1">
    <location>
        <begin position="1"/>
        <end position="21"/>
    </location>
</feature>
<dbReference type="InterPro" id="IPR018244">
    <property type="entry name" value="Allrgn_V5/Tpx1_CS"/>
</dbReference>
<evidence type="ECO:0000313" key="4">
    <source>
        <dbReference type="Proteomes" id="UP001473302"/>
    </source>
</evidence>
<feature type="chain" id="PRO_5045078231" description="SCP domain-containing protein" evidence="1">
    <location>
        <begin position="22"/>
        <end position="163"/>
    </location>
</feature>
<evidence type="ECO:0000256" key="1">
    <source>
        <dbReference type="SAM" id="SignalP"/>
    </source>
</evidence>
<comment type="caution">
    <text evidence="3">The sequence shown here is derived from an EMBL/GenBank/DDBJ whole genome shotgun (WGS) entry which is preliminary data.</text>
</comment>
<dbReference type="PANTHER" id="PTHR10334">
    <property type="entry name" value="CYSTEINE-RICH SECRETORY PROTEIN-RELATED"/>
    <property type="match status" value="1"/>
</dbReference>
<organism evidence="3 4">
    <name type="scientific">Mucor flavus</name>
    <dbReference type="NCBI Taxonomy" id="439312"/>
    <lineage>
        <taxon>Eukaryota</taxon>
        <taxon>Fungi</taxon>
        <taxon>Fungi incertae sedis</taxon>
        <taxon>Mucoromycota</taxon>
        <taxon>Mucoromycotina</taxon>
        <taxon>Mucoromycetes</taxon>
        <taxon>Mucorales</taxon>
        <taxon>Mucorineae</taxon>
        <taxon>Mucoraceae</taxon>
        <taxon>Mucor</taxon>
    </lineage>
</organism>
<sequence length="163" mass="17764">MFGSTLIKIFSAVAIAQAVLAAPSATTNVKSSALTNHNKYRSKHHVASVRWNQKLANHAKKVSQSCVWGHNVLKGTGQNIAYGYPSMKSVIDAWYNEVSNYNYNSGSSLGGVTGHFTQVVWKGTTEIGCAATFCDNLGGFYYVCDYNPPGNYYGEYTANVFKP</sequence>
<gene>
    <name evidence="3" type="ORF">MFLAVUS_007551</name>
</gene>
<dbReference type="InterPro" id="IPR014044">
    <property type="entry name" value="CAP_dom"/>
</dbReference>
<evidence type="ECO:0000313" key="3">
    <source>
        <dbReference type="EMBL" id="GAA5814061.1"/>
    </source>
</evidence>
<dbReference type="PRINTS" id="PR00837">
    <property type="entry name" value="V5TPXLIKE"/>
</dbReference>
<dbReference type="Pfam" id="PF00188">
    <property type="entry name" value="CAP"/>
    <property type="match status" value="1"/>
</dbReference>
<evidence type="ECO:0000259" key="2">
    <source>
        <dbReference type="SMART" id="SM00198"/>
    </source>
</evidence>
<dbReference type="SUPFAM" id="SSF55797">
    <property type="entry name" value="PR-1-like"/>
    <property type="match status" value="1"/>
</dbReference>
<dbReference type="InterPro" id="IPR001283">
    <property type="entry name" value="CRISP-related"/>
</dbReference>
<dbReference type="SMART" id="SM00198">
    <property type="entry name" value="SCP"/>
    <property type="match status" value="1"/>
</dbReference>
<proteinExistence type="predicted"/>